<name>A0A1R3JWJ1_COCAP</name>
<dbReference type="Proteomes" id="UP000188268">
    <property type="component" value="Unassembled WGS sequence"/>
</dbReference>
<dbReference type="AlphaFoldDB" id="A0A1R3JWJ1"/>
<sequence>MEERSESQNVIPFIFNPVPNVQVASERPKNLNEQSALVYLLVAFDA</sequence>
<dbReference type="EMBL" id="AWWV01006915">
    <property type="protein sequence ID" value="OMO99204.1"/>
    <property type="molecule type" value="Genomic_DNA"/>
</dbReference>
<comment type="caution">
    <text evidence="1">The sequence shown here is derived from an EMBL/GenBank/DDBJ whole genome shotgun (WGS) entry which is preliminary data.</text>
</comment>
<gene>
    <name evidence="1" type="ORF">CCACVL1_03892</name>
</gene>
<proteinExistence type="predicted"/>
<evidence type="ECO:0000313" key="1">
    <source>
        <dbReference type="EMBL" id="OMO99204.1"/>
    </source>
</evidence>
<dbReference type="Gramene" id="OMO99204">
    <property type="protein sequence ID" value="OMO99204"/>
    <property type="gene ID" value="CCACVL1_03892"/>
</dbReference>
<evidence type="ECO:0000313" key="2">
    <source>
        <dbReference type="Proteomes" id="UP000188268"/>
    </source>
</evidence>
<reference evidence="1 2" key="1">
    <citation type="submission" date="2013-09" db="EMBL/GenBank/DDBJ databases">
        <title>Corchorus capsularis genome sequencing.</title>
        <authorList>
            <person name="Alam M."/>
            <person name="Haque M.S."/>
            <person name="Islam M.S."/>
            <person name="Emdad E.M."/>
            <person name="Islam M.M."/>
            <person name="Ahmed B."/>
            <person name="Halim A."/>
            <person name="Hossen Q.M.M."/>
            <person name="Hossain M.Z."/>
            <person name="Ahmed R."/>
            <person name="Khan M.M."/>
            <person name="Islam R."/>
            <person name="Rashid M.M."/>
            <person name="Khan S.A."/>
            <person name="Rahman M.S."/>
            <person name="Alam M."/>
        </authorList>
    </citation>
    <scope>NUCLEOTIDE SEQUENCE [LARGE SCALE GENOMIC DNA]</scope>
    <source>
        <strain evidence="2">cv. CVL-1</strain>
        <tissue evidence="1">Whole seedling</tissue>
    </source>
</reference>
<protein>
    <submittedName>
        <fullName evidence="1">Uncharacterized protein</fullName>
    </submittedName>
</protein>
<accession>A0A1R3JWJ1</accession>
<organism evidence="1 2">
    <name type="scientific">Corchorus capsularis</name>
    <name type="common">Jute</name>
    <dbReference type="NCBI Taxonomy" id="210143"/>
    <lineage>
        <taxon>Eukaryota</taxon>
        <taxon>Viridiplantae</taxon>
        <taxon>Streptophyta</taxon>
        <taxon>Embryophyta</taxon>
        <taxon>Tracheophyta</taxon>
        <taxon>Spermatophyta</taxon>
        <taxon>Magnoliopsida</taxon>
        <taxon>eudicotyledons</taxon>
        <taxon>Gunneridae</taxon>
        <taxon>Pentapetalae</taxon>
        <taxon>rosids</taxon>
        <taxon>malvids</taxon>
        <taxon>Malvales</taxon>
        <taxon>Malvaceae</taxon>
        <taxon>Grewioideae</taxon>
        <taxon>Apeibeae</taxon>
        <taxon>Corchorus</taxon>
    </lineage>
</organism>
<keyword evidence="2" id="KW-1185">Reference proteome</keyword>